<feature type="binding site" evidence="5">
    <location>
        <position position="130"/>
    </location>
    <ligand>
        <name>FMN</name>
        <dbReference type="ChEBI" id="CHEBI:58210"/>
    </ligand>
</feature>
<feature type="binding site" evidence="5">
    <location>
        <position position="283"/>
    </location>
    <ligand>
        <name>FMN</name>
        <dbReference type="ChEBI" id="CHEBI:58210"/>
    </ligand>
</feature>
<dbReference type="PROSITE" id="PS51349">
    <property type="entry name" value="FMN_HYDROXY_ACID_DH_2"/>
    <property type="match status" value="1"/>
</dbReference>
<evidence type="ECO:0000313" key="9">
    <source>
        <dbReference type="Proteomes" id="UP000199398"/>
    </source>
</evidence>
<dbReference type="AlphaFoldDB" id="A0A1I5C8J7"/>
<accession>A0A1I5C8J7</accession>
<dbReference type="InterPro" id="IPR037396">
    <property type="entry name" value="FMN_HAD"/>
</dbReference>
<keyword evidence="2" id="KW-0560">Oxidoreductase</keyword>
<dbReference type="InterPro" id="IPR012133">
    <property type="entry name" value="Alpha-hydoxy_acid_DH_FMN"/>
</dbReference>
<reference evidence="7 10" key="2">
    <citation type="submission" date="2018-10" db="EMBL/GenBank/DDBJ databases">
        <title>Sequencing the genomes of 1000 actinobacteria strains.</title>
        <authorList>
            <person name="Klenk H.-P."/>
        </authorList>
    </citation>
    <scope>NUCLEOTIDE SEQUENCE [LARGE SCALE GENOMIC DNA]</scope>
    <source>
        <strain evidence="7 10">DSM 45119</strain>
    </source>
</reference>
<evidence type="ECO:0000313" key="10">
    <source>
        <dbReference type="Proteomes" id="UP000270697"/>
    </source>
</evidence>
<gene>
    <name evidence="7" type="ORF">ATL45_7385</name>
    <name evidence="8" type="ORF">SAMN05421805_10796</name>
</gene>
<feature type="binding site" evidence="5">
    <location>
        <begin position="315"/>
        <end position="319"/>
    </location>
    <ligand>
        <name>FMN</name>
        <dbReference type="ChEBI" id="CHEBI:58210"/>
    </ligand>
</feature>
<evidence type="ECO:0000313" key="8">
    <source>
        <dbReference type="EMBL" id="SFN83122.1"/>
    </source>
</evidence>
<feature type="binding site" evidence="5">
    <location>
        <position position="288"/>
    </location>
    <ligand>
        <name>glyoxylate</name>
        <dbReference type="ChEBI" id="CHEBI:36655"/>
    </ligand>
</feature>
<feature type="binding site" evidence="5">
    <location>
        <position position="154"/>
    </location>
    <ligand>
        <name>glyoxylate</name>
        <dbReference type="ChEBI" id="CHEBI:36655"/>
    </ligand>
</feature>
<dbReference type="GO" id="GO:0016853">
    <property type="term" value="F:isomerase activity"/>
    <property type="evidence" value="ECO:0007669"/>
    <property type="project" value="UniProtKB-KW"/>
</dbReference>
<feature type="binding site" evidence="5">
    <location>
        <position position="152"/>
    </location>
    <ligand>
        <name>FMN</name>
        <dbReference type="ChEBI" id="CHEBI:58210"/>
    </ligand>
</feature>
<name>A0A1I5C8J7_9PSEU</name>
<comment type="cofactor">
    <cofactor evidence="1">
        <name>FMN</name>
        <dbReference type="ChEBI" id="CHEBI:58210"/>
    </cofactor>
</comment>
<protein>
    <submittedName>
        <fullName evidence="8">FMN-dependent dehydrogenase, includes L-lactate dehydrogenase and type II isopentenyl diphosphate isomerase</fullName>
    </submittedName>
    <submittedName>
        <fullName evidence="7">Isopentenyl diphosphate isomerase/L-lactate dehydrogenase-like FMN-dependent dehydrogenase</fullName>
    </submittedName>
</protein>
<dbReference type="GO" id="GO:0010181">
    <property type="term" value="F:FMN binding"/>
    <property type="evidence" value="ECO:0007669"/>
    <property type="project" value="InterPro"/>
</dbReference>
<evidence type="ECO:0000256" key="4">
    <source>
        <dbReference type="PIRSR" id="PIRSR000138-1"/>
    </source>
</evidence>
<dbReference type="InterPro" id="IPR013785">
    <property type="entry name" value="Aldolase_TIM"/>
</dbReference>
<feature type="binding site" evidence="5">
    <location>
        <position position="180"/>
    </location>
    <ligand>
        <name>FMN</name>
        <dbReference type="ChEBI" id="CHEBI:58210"/>
    </ligand>
</feature>
<evidence type="ECO:0000256" key="1">
    <source>
        <dbReference type="ARBA" id="ARBA00001917"/>
    </source>
</evidence>
<dbReference type="EMBL" id="FOUP01000007">
    <property type="protein sequence ID" value="SFN83122.1"/>
    <property type="molecule type" value="Genomic_DNA"/>
</dbReference>
<dbReference type="Proteomes" id="UP000199398">
    <property type="component" value="Unassembled WGS sequence"/>
</dbReference>
<evidence type="ECO:0000259" key="6">
    <source>
        <dbReference type="PROSITE" id="PS51349"/>
    </source>
</evidence>
<dbReference type="InterPro" id="IPR000262">
    <property type="entry name" value="FMN-dep_DH"/>
</dbReference>
<evidence type="ECO:0000256" key="2">
    <source>
        <dbReference type="ARBA" id="ARBA00023002"/>
    </source>
</evidence>
<dbReference type="PANTHER" id="PTHR10578:SF143">
    <property type="entry name" value="FMN-DEPENDENT ALPHA-HYDROXY ACID DEHYDROGENASE PB1A11.03"/>
    <property type="match status" value="1"/>
</dbReference>
<evidence type="ECO:0000256" key="3">
    <source>
        <dbReference type="ARBA" id="ARBA00024042"/>
    </source>
</evidence>
<dbReference type="OrthoDB" id="9770452at2"/>
<keyword evidence="8" id="KW-0413">Isomerase</keyword>
<dbReference type="Gene3D" id="3.20.20.70">
    <property type="entry name" value="Aldolase class I"/>
    <property type="match status" value="1"/>
</dbReference>
<dbReference type="PANTHER" id="PTHR10578">
    <property type="entry name" value="S -2-HYDROXY-ACID OXIDASE-RELATED"/>
    <property type="match status" value="1"/>
</dbReference>
<dbReference type="Pfam" id="PF01070">
    <property type="entry name" value="FMN_dh"/>
    <property type="match status" value="1"/>
</dbReference>
<evidence type="ECO:0000313" key="7">
    <source>
        <dbReference type="EMBL" id="RKT88939.1"/>
    </source>
</evidence>
<dbReference type="PIRSF" id="PIRSF000138">
    <property type="entry name" value="Al-hdrx_acd_dh"/>
    <property type="match status" value="1"/>
</dbReference>
<feature type="binding site" evidence="5">
    <location>
        <position position="46"/>
    </location>
    <ligand>
        <name>glyoxylate</name>
        <dbReference type="ChEBI" id="CHEBI:36655"/>
    </ligand>
</feature>
<reference evidence="8 9" key="1">
    <citation type="submission" date="2016-10" db="EMBL/GenBank/DDBJ databases">
        <authorList>
            <person name="de Groot N.N."/>
        </authorList>
    </citation>
    <scope>NUCLEOTIDE SEQUENCE [LARGE SCALE GENOMIC DNA]</scope>
    <source>
        <strain evidence="8 9">CPCC 201259</strain>
    </source>
</reference>
<dbReference type="GO" id="GO:0016491">
    <property type="term" value="F:oxidoreductase activity"/>
    <property type="evidence" value="ECO:0007669"/>
    <property type="project" value="UniProtKB-KW"/>
</dbReference>
<feature type="domain" description="FMN hydroxy acid dehydrogenase" evidence="6">
    <location>
        <begin position="20"/>
        <end position="388"/>
    </location>
</feature>
<feature type="binding site" evidence="5">
    <location>
        <position position="261"/>
    </location>
    <ligand>
        <name>FMN</name>
        <dbReference type="ChEBI" id="CHEBI:58210"/>
    </ligand>
</feature>
<dbReference type="EMBL" id="RBXX01000002">
    <property type="protein sequence ID" value="RKT88939.1"/>
    <property type="molecule type" value="Genomic_DNA"/>
</dbReference>
<keyword evidence="10" id="KW-1185">Reference proteome</keyword>
<feature type="active site" description="Proton acceptor" evidence="4">
    <location>
        <position position="285"/>
    </location>
</feature>
<comment type="similarity">
    <text evidence="3">Belongs to the FMN-dependent alpha-hydroxy acid dehydrogenase family.</text>
</comment>
<sequence length="388" mass="41185">MSQSFGSYQNEIYLDGLAGILPRFPMVHTELEAKAQAALPPSVWSYVAGGAGDEHTQRANITAFQRWGLIPRMFVGAAQRDLSVDLFGMTLPGPLFMSPVGVLGICAQDGHGDLAAARAAEHTGIPMVASTLSADPMEEVAAEFGATPGFFQLYTPTDRDLAESLVHRAERAGFKAIVVTLDTWITGWRPRDLATSNFPQLRGHCLANYTSDPVFRARMVRAPEEDPQAAALLWTQIFGNPLTWADLPWLRSLTGLPLIVKGLCHPDDVRRAKDLGVDGIYCSTHGGRQANGGLPALDALPAVVEAADGLPVLFDSGVRSGADIIKAIALGATAVGVGRPVAYGLALGGTDGVVHVLRSLLAEADLIMAVDGYPSLDDLTPDALQRVT</sequence>
<dbReference type="SUPFAM" id="SSF51395">
    <property type="entry name" value="FMN-linked oxidoreductases"/>
    <property type="match status" value="1"/>
</dbReference>
<feature type="binding site" evidence="5">
    <location>
        <position position="285"/>
    </location>
    <ligand>
        <name>glyoxylate</name>
        <dbReference type="ChEBI" id="CHEBI:36655"/>
    </ligand>
</feature>
<dbReference type="STRING" id="455193.SAMN05421805_10796"/>
<evidence type="ECO:0000256" key="5">
    <source>
        <dbReference type="PIRSR" id="PIRSR000138-2"/>
    </source>
</evidence>
<dbReference type="RefSeq" id="WP_093154571.1">
    <property type="nucleotide sequence ID" value="NZ_FOUP01000007.1"/>
</dbReference>
<feature type="binding site" evidence="5">
    <location>
        <begin position="99"/>
        <end position="101"/>
    </location>
    <ligand>
        <name>FMN</name>
        <dbReference type="ChEBI" id="CHEBI:58210"/>
    </ligand>
</feature>
<dbReference type="Proteomes" id="UP000270697">
    <property type="component" value="Unassembled WGS sequence"/>
</dbReference>
<keyword evidence="5" id="KW-0285">Flavoprotein</keyword>
<feature type="binding site" evidence="5">
    <location>
        <begin position="338"/>
        <end position="339"/>
    </location>
    <ligand>
        <name>FMN</name>
        <dbReference type="ChEBI" id="CHEBI:58210"/>
    </ligand>
</feature>
<proteinExistence type="inferred from homology"/>
<organism evidence="8 9">
    <name type="scientific">Saccharopolyspora antimicrobica</name>
    <dbReference type="NCBI Taxonomy" id="455193"/>
    <lineage>
        <taxon>Bacteria</taxon>
        <taxon>Bacillati</taxon>
        <taxon>Actinomycetota</taxon>
        <taxon>Actinomycetes</taxon>
        <taxon>Pseudonocardiales</taxon>
        <taxon>Pseudonocardiaceae</taxon>
        <taxon>Saccharopolyspora</taxon>
    </lineage>
</organism>
<keyword evidence="5" id="KW-0288">FMN</keyword>
<feature type="binding site" evidence="5">
    <location>
        <position position="189"/>
    </location>
    <ligand>
        <name>glyoxylate</name>
        <dbReference type="ChEBI" id="CHEBI:36655"/>
    </ligand>
</feature>